<dbReference type="AlphaFoldDB" id="A0A5C1Q0J9"/>
<sequence length="279" mass="30643">MERGPEEVVLRAVRLPEDMPGLFDRIEAFGPARLGCGDASCRIEVDARWCRVPASARRLALVAADSPQCLPARLEADPRRWARGFALEMLSPRGAVWRRLQFHDVCGQTVLTLEWRSPVPTLAWESLLACGSEGLAWTAPTGFDAHPAAGVPVDPAWRQGCDIEVLHQILNEARLQRLALQAEVGGEAARLQIGFMPEQVALCMRRRRLTVRGEARLWQLDEMRLARLELVGHASARGLHQRLELGGPGGELLARLGPAASAGRGDPCGWRLALQQALN</sequence>
<dbReference type="EMBL" id="JBEPLS010000006">
    <property type="protein sequence ID" value="MET3604212.1"/>
    <property type="molecule type" value="Genomic_DNA"/>
</dbReference>
<protein>
    <submittedName>
        <fullName evidence="2">Uncharacterized protein</fullName>
    </submittedName>
</protein>
<dbReference type="SUPFAM" id="SSF144064">
    <property type="entry name" value="Heme iron utilization protein-like"/>
    <property type="match status" value="1"/>
</dbReference>
<accession>A0A5C1Q0J9</accession>
<dbReference type="Proteomes" id="UP000323522">
    <property type="component" value="Chromosome"/>
</dbReference>
<keyword evidence="4" id="KW-1185">Reference proteome</keyword>
<dbReference type="RefSeq" id="WP_149502917.1">
    <property type="nucleotide sequence ID" value="NZ_CP035708.1"/>
</dbReference>
<evidence type="ECO:0000313" key="3">
    <source>
        <dbReference type="Proteomes" id="UP000323522"/>
    </source>
</evidence>
<name>A0A5C1Q0J9_9BURK</name>
<evidence type="ECO:0000313" key="1">
    <source>
        <dbReference type="EMBL" id="MET3604212.1"/>
    </source>
</evidence>
<dbReference type="Proteomes" id="UP001549111">
    <property type="component" value="Unassembled WGS sequence"/>
</dbReference>
<reference evidence="2 3" key="1">
    <citation type="submission" date="2019-02" db="EMBL/GenBank/DDBJ databases">
        <title>Complete Genome Sequence and Methylome Analysis of Sphaerotilus natans subsp. sulfidivorans D-507.</title>
        <authorList>
            <person name="Fomenkov A."/>
            <person name="Gridneva E."/>
            <person name="Smolyakov D."/>
            <person name="Dubinina G."/>
            <person name="Vincze T."/>
            <person name="Grabovich M."/>
            <person name="Roberts R.J."/>
        </authorList>
    </citation>
    <scope>NUCLEOTIDE SEQUENCE [LARGE SCALE GENOMIC DNA]</scope>
    <source>
        <strain evidence="2 3">D-507</strain>
    </source>
</reference>
<dbReference type="EMBL" id="CP035708">
    <property type="protein sequence ID" value="QEN00174.1"/>
    <property type="molecule type" value="Genomic_DNA"/>
</dbReference>
<dbReference type="KEGG" id="snn:EWH46_04835"/>
<evidence type="ECO:0000313" key="4">
    <source>
        <dbReference type="Proteomes" id="UP001549111"/>
    </source>
</evidence>
<organism evidence="2 3">
    <name type="scientific">Sphaerotilus sulfidivorans</name>
    <dbReference type="NCBI Taxonomy" id="639200"/>
    <lineage>
        <taxon>Bacteria</taxon>
        <taxon>Pseudomonadati</taxon>
        <taxon>Pseudomonadota</taxon>
        <taxon>Betaproteobacteria</taxon>
        <taxon>Burkholderiales</taxon>
        <taxon>Sphaerotilaceae</taxon>
        <taxon>Sphaerotilus</taxon>
    </lineage>
</organism>
<gene>
    <name evidence="1" type="ORF">ABIC99_002026</name>
    <name evidence="2" type="ORF">EWH46_04835</name>
</gene>
<evidence type="ECO:0000313" key="2">
    <source>
        <dbReference type="EMBL" id="QEN00174.1"/>
    </source>
</evidence>
<proteinExistence type="predicted"/>
<reference evidence="1 4" key="2">
    <citation type="submission" date="2024-06" db="EMBL/GenBank/DDBJ databases">
        <title>Genomic Encyclopedia of Type Strains, Phase IV (KMG-IV): sequencing the most valuable type-strain genomes for metagenomic binning, comparative biology and taxonomic classification.</title>
        <authorList>
            <person name="Goeker M."/>
        </authorList>
    </citation>
    <scope>NUCLEOTIDE SEQUENCE [LARGE SCALE GENOMIC DNA]</scope>
    <source>
        <strain evidence="1 4">D-501</strain>
    </source>
</reference>